<evidence type="ECO:0000313" key="3">
    <source>
        <dbReference type="Proteomes" id="UP000602004"/>
    </source>
</evidence>
<comment type="caution">
    <text evidence="2">The sequence shown here is derived from an EMBL/GenBank/DDBJ whole genome shotgun (WGS) entry which is preliminary data.</text>
</comment>
<dbReference type="Proteomes" id="UP000602004">
    <property type="component" value="Unassembled WGS sequence"/>
</dbReference>
<gene>
    <name evidence="2" type="ORF">GCM10011400_12050</name>
</gene>
<proteinExistence type="inferred from homology"/>
<dbReference type="InterPro" id="IPR002347">
    <property type="entry name" value="SDR_fam"/>
</dbReference>
<dbReference type="Pfam" id="PF13561">
    <property type="entry name" value="adh_short_C2"/>
    <property type="match status" value="1"/>
</dbReference>
<name>A0ABQ1LQ62_9BURK</name>
<dbReference type="InterPro" id="IPR036291">
    <property type="entry name" value="NAD(P)-bd_dom_sf"/>
</dbReference>
<keyword evidence="3" id="KW-1185">Reference proteome</keyword>
<organism evidence="2 3">
    <name type="scientific">Paraburkholderia caffeinilytica</name>
    <dbReference type="NCBI Taxonomy" id="1761016"/>
    <lineage>
        <taxon>Bacteria</taxon>
        <taxon>Pseudomonadati</taxon>
        <taxon>Pseudomonadota</taxon>
        <taxon>Betaproteobacteria</taxon>
        <taxon>Burkholderiales</taxon>
        <taxon>Burkholderiaceae</taxon>
        <taxon>Paraburkholderia</taxon>
    </lineage>
</organism>
<dbReference type="SUPFAM" id="SSF51735">
    <property type="entry name" value="NAD(P)-binding Rossmann-fold domains"/>
    <property type="match status" value="1"/>
</dbReference>
<dbReference type="RefSeq" id="WP_162831501.1">
    <property type="nucleotide sequence ID" value="NZ_BMHL01000002.1"/>
</dbReference>
<dbReference type="PANTHER" id="PTHR42879">
    <property type="entry name" value="3-OXOACYL-(ACYL-CARRIER-PROTEIN) REDUCTASE"/>
    <property type="match status" value="1"/>
</dbReference>
<dbReference type="InterPro" id="IPR050259">
    <property type="entry name" value="SDR"/>
</dbReference>
<dbReference type="PRINTS" id="PR00081">
    <property type="entry name" value="GDHRDH"/>
</dbReference>
<dbReference type="EMBL" id="BMHL01000002">
    <property type="protein sequence ID" value="GGC27240.1"/>
    <property type="molecule type" value="Genomic_DNA"/>
</dbReference>
<evidence type="ECO:0000313" key="2">
    <source>
        <dbReference type="EMBL" id="GGC27240.1"/>
    </source>
</evidence>
<accession>A0ABQ1LQ62</accession>
<comment type="similarity">
    <text evidence="1">Belongs to the short-chain dehydrogenases/reductases (SDR) family.</text>
</comment>
<evidence type="ECO:0000256" key="1">
    <source>
        <dbReference type="ARBA" id="ARBA00006484"/>
    </source>
</evidence>
<protein>
    <submittedName>
        <fullName evidence="2">Short-chain dehydrogenase</fullName>
    </submittedName>
</protein>
<dbReference type="PANTHER" id="PTHR42879:SF6">
    <property type="entry name" value="NADPH-DEPENDENT REDUCTASE BACG"/>
    <property type="match status" value="1"/>
</dbReference>
<reference evidence="3" key="1">
    <citation type="journal article" date="2019" name="Int. J. Syst. Evol. Microbiol.">
        <title>The Global Catalogue of Microorganisms (GCM) 10K type strain sequencing project: providing services to taxonomists for standard genome sequencing and annotation.</title>
        <authorList>
            <consortium name="The Broad Institute Genomics Platform"/>
            <consortium name="The Broad Institute Genome Sequencing Center for Infectious Disease"/>
            <person name="Wu L."/>
            <person name="Ma J."/>
        </authorList>
    </citation>
    <scope>NUCLEOTIDE SEQUENCE [LARGE SCALE GENOMIC DNA]</scope>
    <source>
        <strain evidence="3">CGMCC 1.15103</strain>
    </source>
</reference>
<sequence>MELGIAGKIALVTGGSKGIGRETSLELARAGCQVLVAARGKEAIDETVAVIRGVGGVAAGFSGDFTDVENYRLAVAAAKAAFGSDPDIAVFNLQAPKPGSFEELNDDDFRWAYHLVVTCYMNLVRAVVPSMKERRWGRIVTIGSGTARMALRSTPYFSYVLANTHRVSAVGLIKTLMGDYGPFGITFNTIGVGSIETEQFKAWMQKRADESGVPYDDVIRGFAADNPLRRVGRPVEVAKLCTFLCSEYAGFTTGETVLCDGGQVICLP</sequence>
<dbReference type="Gene3D" id="3.40.50.720">
    <property type="entry name" value="NAD(P)-binding Rossmann-like Domain"/>
    <property type="match status" value="1"/>
</dbReference>